<dbReference type="EMBL" id="JWHU01000016">
    <property type="protein sequence ID" value="KIU20712.1"/>
    <property type="molecule type" value="Genomic_DNA"/>
</dbReference>
<dbReference type="RefSeq" id="WP_043711239.1">
    <property type="nucleotide sequence ID" value="NZ_CP012873.1"/>
</dbReference>
<evidence type="ECO:0000313" key="1">
    <source>
        <dbReference type="EMBL" id="KIU20712.1"/>
    </source>
</evidence>
<protein>
    <submittedName>
        <fullName evidence="1">Uncharacterized protein</fullName>
    </submittedName>
</protein>
<dbReference type="AlphaFoldDB" id="A0A0D1LQA9"/>
<sequence>MTDHVGQVINDIRKAKNIPLTQLLTYSGLNRATYYRFVKGDADIEITDFYHLVYGLGLTETELAELIIPEDTTFRLLAERIKQLSVTDRDGGAAIKTEIQQLQEQTGYRHYGWLTWMLYFRQNTDRDDEKQRQATVVFTELLALPFWTRYELELTQCALPYLSPEITVPVLEKIVTINVRSRFFSTRHHELKINVLIFNLLQRVASGHDSRLFVSALRSIVQRFTFATNYSALIYIKFIQLLLARYDGACDEAAYTTAVAELLADIDYFYADGEIKTFKSQFAWFEKMTFAKA</sequence>
<dbReference type="GO" id="GO:0003677">
    <property type="term" value="F:DNA binding"/>
    <property type="evidence" value="ECO:0007669"/>
    <property type="project" value="InterPro"/>
</dbReference>
<evidence type="ECO:0000313" key="2">
    <source>
        <dbReference type="Proteomes" id="UP000032287"/>
    </source>
</evidence>
<comment type="caution">
    <text evidence="1">The sequence shown here is derived from an EMBL/GenBank/DDBJ whole genome shotgun (WGS) entry which is preliminary data.</text>
</comment>
<proteinExistence type="predicted"/>
<reference evidence="1 2" key="1">
    <citation type="journal article" date="2015" name="Microbiology (Mosc.)">
        <title>Genomics of the Weissella cibaria species with an examination of its metabolic traits.</title>
        <authorList>
            <person name="Lynch K.M."/>
            <person name="Lucid A."/>
            <person name="Arendt E.K."/>
            <person name="Sleator R.D."/>
            <person name="Lucey B."/>
            <person name="Coffey A."/>
        </authorList>
    </citation>
    <scope>NUCLEOTIDE SEQUENCE [LARGE SCALE GENOMIC DNA]</scope>
    <source>
        <strain evidence="1 2">MG1</strain>
    </source>
</reference>
<keyword evidence="2" id="KW-1185">Reference proteome</keyword>
<dbReference type="SUPFAM" id="SSF47413">
    <property type="entry name" value="lambda repressor-like DNA-binding domains"/>
    <property type="match status" value="1"/>
</dbReference>
<dbReference type="PATRIC" id="fig|137591.25.peg.986"/>
<name>A0A0D1LQA9_9LACO</name>
<dbReference type="KEGG" id="wcb:AO080_09905"/>
<accession>A0A0D1LQA9</accession>
<gene>
    <name evidence="1" type="ORF">QX99_01016</name>
</gene>
<dbReference type="Proteomes" id="UP000032287">
    <property type="component" value="Unassembled WGS sequence"/>
</dbReference>
<dbReference type="OrthoDB" id="9873208at2"/>
<organism evidence="1 2">
    <name type="scientific">Weissella cibaria</name>
    <dbReference type="NCBI Taxonomy" id="137591"/>
    <lineage>
        <taxon>Bacteria</taxon>
        <taxon>Bacillati</taxon>
        <taxon>Bacillota</taxon>
        <taxon>Bacilli</taxon>
        <taxon>Lactobacillales</taxon>
        <taxon>Lactobacillaceae</taxon>
        <taxon>Weissella</taxon>
    </lineage>
</organism>
<dbReference type="InterPro" id="IPR010982">
    <property type="entry name" value="Lambda_DNA-bd_dom_sf"/>
</dbReference>
<dbReference type="STRING" id="137591.AO080_09905"/>